<accession>A0A1W6AHN3</accession>
<feature type="transmembrane region" description="Helical" evidence="1">
    <location>
        <begin position="20"/>
        <end position="40"/>
    </location>
</feature>
<gene>
    <name evidence="2" type="ORF">B7492_27095</name>
</gene>
<protein>
    <submittedName>
        <fullName evidence="2">Uncharacterized protein</fullName>
    </submittedName>
</protein>
<evidence type="ECO:0000313" key="3">
    <source>
        <dbReference type="Proteomes" id="UP000192932"/>
    </source>
</evidence>
<organism evidence="2 3">
    <name type="scientific">Bacillus mycoides</name>
    <dbReference type="NCBI Taxonomy" id="1405"/>
    <lineage>
        <taxon>Bacteria</taxon>
        <taxon>Bacillati</taxon>
        <taxon>Bacillota</taxon>
        <taxon>Bacilli</taxon>
        <taxon>Bacillales</taxon>
        <taxon>Bacillaceae</taxon>
        <taxon>Bacillus</taxon>
        <taxon>Bacillus cereus group</taxon>
    </lineage>
</organism>
<sequence>MGSKDKGESHFHRGTSFFVLSIYVFYIYSYSVAVLEFSFVTELAEKLYKILHALSVVFF</sequence>
<reference evidence="2 3" key="1">
    <citation type="submission" date="2017-04" db="EMBL/GenBank/DDBJ databases">
        <title>The Characteristic of a Fine Plant Growth-Promoting Rhizobacteria Bacillus mycoides Gnyt1 and its Whole Genome Sequencing Analysis.</title>
        <authorList>
            <person name="Li J.H."/>
            <person name="Yao T."/>
        </authorList>
    </citation>
    <scope>NUCLEOTIDE SEQUENCE [LARGE SCALE GENOMIC DNA]</scope>
    <source>
        <strain evidence="2 3">Gnyt1</strain>
    </source>
</reference>
<proteinExistence type="predicted"/>
<dbReference type="EMBL" id="CP020743">
    <property type="protein sequence ID" value="ARJ25221.1"/>
    <property type="molecule type" value="Genomic_DNA"/>
</dbReference>
<evidence type="ECO:0000313" key="2">
    <source>
        <dbReference type="EMBL" id="ARJ25221.1"/>
    </source>
</evidence>
<keyword evidence="1" id="KW-0472">Membrane</keyword>
<name>A0A1W6AHN3_BACMY</name>
<keyword evidence="1" id="KW-1133">Transmembrane helix</keyword>
<dbReference type="AlphaFoldDB" id="A0A1W6AHN3"/>
<dbReference type="Proteomes" id="UP000192932">
    <property type="component" value="Chromosome"/>
</dbReference>
<keyword evidence="1" id="KW-0812">Transmembrane</keyword>
<evidence type="ECO:0000256" key="1">
    <source>
        <dbReference type="SAM" id="Phobius"/>
    </source>
</evidence>